<dbReference type="GO" id="GO:0030317">
    <property type="term" value="P:flagellated sperm motility"/>
    <property type="evidence" value="ECO:0007669"/>
    <property type="project" value="InterPro"/>
</dbReference>
<dbReference type="Pfam" id="PF06608">
    <property type="entry name" value="CFAP68"/>
    <property type="match status" value="1"/>
</dbReference>
<reference evidence="1" key="2">
    <citation type="submission" date="2020-02" db="EMBL/GenBank/DDBJ databases">
        <title>Esox lucius (northern pike) genome, fEsoLuc1, primary haplotype.</title>
        <authorList>
            <person name="Myers G."/>
            <person name="Karagic N."/>
            <person name="Meyer A."/>
            <person name="Pippel M."/>
            <person name="Reichard M."/>
            <person name="Winkler S."/>
            <person name="Tracey A."/>
            <person name="Sims Y."/>
            <person name="Howe K."/>
            <person name="Rhie A."/>
            <person name="Formenti G."/>
            <person name="Durbin R."/>
            <person name="Fedrigo O."/>
            <person name="Jarvis E.D."/>
        </authorList>
    </citation>
    <scope>NUCLEOTIDE SEQUENCE [LARGE SCALE GENOMIC DNA]</scope>
</reference>
<dbReference type="Bgee" id="ENSELUG00000029064">
    <property type="expression patterns" value="Expressed in mesonephros and 6 other cell types or tissues"/>
</dbReference>
<protein>
    <submittedName>
        <fullName evidence="1">Uncharacterized protein</fullName>
    </submittedName>
</protein>
<dbReference type="GO" id="GO:0005634">
    <property type="term" value="C:nucleus"/>
    <property type="evidence" value="ECO:0007669"/>
    <property type="project" value="InterPro"/>
</dbReference>
<organism evidence="1 2">
    <name type="scientific">Esox lucius</name>
    <name type="common">Northern pike</name>
    <dbReference type="NCBI Taxonomy" id="8010"/>
    <lineage>
        <taxon>Eukaryota</taxon>
        <taxon>Metazoa</taxon>
        <taxon>Chordata</taxon>
        <taxon>Craniata</taxon>
        <taxon>Vertebrata</taxon>
        <taxon>Euteleostomi</taxon>
        <taxon>Actinopterygii</taxon>
        <taxon>Neopterygii</taxon>
        <taxon>Teleostei</taxon>
        <taxon>Protacanthopterygii</taxon>
        <taxon>Esociformes</taxon>
        <taxon>Esocidae</taxon>
        <taxon>Esox</taxon>
    </lineage>
</organism>
<dbReference type="InParanoid" id="A0A6Q2Y1L8"/>
<sequence length="108" mass="12531">MDYLKNTRATLALSPCFSSSLIRHNRMSFPLTSSPFHYMLRASGQSEVWSDERPEDKFHQYGWRCGTNEDGYGSGTLIGNWVEQWNDITHYRKARPLPSKVRETDITT</sequence>
<evidence type="ECO:0000313" key="1">
    <source>
        <dbReference type="Ensembl" id="ENSELUP00000059798.2"/>
    </source>
</evidence>
<accession>A0A6Q2Y1L8</accession>
<dbReference type="AlphaFoldDB" id="A0A6Q2Y1L8"/>
<dbReference type="GeneTree" id="ENSGT00990000210835"/>
<evidence type="ECO:0000313" key="2">
    <source>
        <dbReference type="Proteomes" id="UP000265140"/>
    </source>
</evidence>
<reference evidence="1" key="4">
    <citation type="submission" date="2025-09" db="UniProtKB">
        <authorList>
            <consortium name="Ensembl"/>
        </authorList>
    </citation>
    <scope>IDENTIFICATION</scope>
</reference>
<reference evidence="2" key="1">
    <citation type="journal article" date="2014" name="PLoS ONE">
        <title>The genome and linkage map of the northern pike (Esox lucius): conserved synteny revealed between the salmonid sister group and the Neoteleostei.</title>
        <authorList>
            <person name="Rondeau E.B."/>
            <person name="Minkley D.R."/>
            <person name="Leong J.S."/>
            <person name="Messmer A.M."/>
            <person name="Jantzen J.R."/>
            <person name="von Schalburg K.R."/>
            <person name="Lemon C."/>
            <person name="Bird N.H."/>
            <person name="Koop B.F."/>
        </authorList>
    </citation>
    <scope>NUCLEOTIDE SEQUENCE</scope>
</reference>
<name>A0A6Q2Y1L8_ESOLU</name>
<proteinExistence type="predicted"/>
<dbReference type="Proteomes" id="UP000265140">
    <property type="component" value="Chromosome 7"/>
</dbReference>
<keyword evidence="2" id="KW-1185">Reference proteome</keyword>
<reference evidence="1" key="3">
    <citation type="submission" date="2025-08" db="UniProtKB">
        <authorList>
            <consortium name="Ensembl"/>
        </authorList>
    </citation>
    <scope>IDENTIFICATION</scope>
</reference>
<dbReference type="Ensembl" id="ENSELUT00000073181.2">
    <property type="protein sequence ID" value="ENSELUP00000059798.2"/>
    <property type="gene ID" value="ENSELUG00000029064.2"/>
</dbReference>
<dbReference type="InterPro" id="IPR009524">
    <property type="entry name" value="CFAP68"/>
</dbReference>